<feature type="domain" description="Exonuclease" evidence="8">
    <location>
        <begin position="174"/>
        <end position="353"/>
    </location>
</feature>
<dbReference type="GO" id="GO:0003676">
    <property type="term" value="F:nucleic acid binding"/>
    <property type="evidence" value="ECO:0007669"/>
    <property type="project" value="InterPro"/>
</dbReference>
<comment type="similarity">
    <text evidence="7">Belongs to the exonuclease superfamily. TREX family.</text>
</comment>
<proteinExistence type="inferred from homology"/>
<dbReference type="FunFam" id="3.30.420.10:FF:000081">
    <property type="entry name" value="Exonuclease DPD1 chloroplastic/mitochondrial"/>
    <property type="match status" value="1"/>
</dbReference>
<keyword evidence="4" id="KW-0378">Hydrolase</keyword>
<dbReference type="PANTHER" id="PTHR13058">
    <property type="entry name" value="THREE PRIME REPAIR EXONUCLEASE 1, 2"/>
    <property type="match status" value="1"/>
</dbReference>
<evidence type="ECO:0000256" key="2">
    <source>
        <dbReference type="ARBA" id="ARBA00022722"/>
    </source>
</evidence>
<keyword evidence="10" id="KW-1185">Reference proteome</keyword>
<dbReference type="SUPFAM" id="SSF53098">
    <property type="entry name" value="Ribonuclease H-like"/>
    <property type="match status" value="1"/>
</dbReference>
<name>A0A8J5KYJ1_ZINOF</name>
<dbReference type="CDD" id="cd06127">
    <property type="entry name" value="DEDDh"/>
    <property type="match status" value="1"/>
</dbReference>
<dbReference type="InterPro" id="IPR036397">
    <property type="entry name" value="RNaseH_sf"/>
</dbReference>
<organism evidence="9 10">
    <name type="scientific">Zingiber officinale</name>
    <name type="common">Ginger</name>
    <name type="synonym">Amomum zingiber</name>
    <dbReference type="NCBI Taxonomy" id="94328"/>
    <lineage>
        <taxon>Eukaryota</taxon>
        <taxon>Viridiplantae</taxon>
        <taxon>Streptophyta</taxon>
        <taxon>Embryophyta</taxon>
        <taxon>Tracheophyta</taxon>
        <taxon>Spermatophyta</taxon>
        <taxon>Magnoliopsida</taxon>
        <taxon>Liliopsida</taxon>
        <taxon>Zingiberales</taxon>
        <taxon>Zingiberaceae</taxon>
        <taxon>Zingiber</taxon>
    </lineage>
</organism>
<evidence type="ECO:0000256" key="6">
    <source>
        <dbReference type="ARBA" id="ARBA00022842"/>
    </source>
</evidence>
<dbReference type="InterPro" id="IPR013520">
    <property type="entry name" value="Ribonucl_H"/>
</dbReference>
<evidence type="ECO:0000256" key="3">
    <source>
        <dbReference type="ARBA" id="ARBA00022723"/>
    </source>
</evidence>
<dbReference type="InterPro" id="IPR012337">
    <property type="entry name" value="RNaseH-like_sf"/>
</dbReference>
<keyword evidence="5" id="KW-0269">Exonuclease</keyword>
<evidence type="ECO:0000256" key="4">
    <source>
        <dbReference type="ARBA" id="ARBA00022801"/>
    </source>
</evidence>
<keyword evidence="6" id="KW-0460">Magnesium</keyword>
<evidence type="ECO:0000259" key="8">
    <source>
        <dbReference type="SMART" id="SM00479"/>
    </source>
</evidence>
<dbReference type="Gene3D" id="3.30.420.10">
    <property type="entry name" value="Ribonuclease H-like superfamily/Ribonuclease H"/>
    <property type="match status" value="1"/>
</dbReference>
<dbReference type="Proteomes" id="UP000734854">
    <property type="component" value="Unassembled WGS sequence"/>
</dbReference>
<dbReference type="GO" id="GO:0006308">
    <property type="term" value="P:DNA catabolic process"/>
    <property type="evidence" value="ECO:0007669"/>
    <property type="project" value="TreeGrafter"/>
</dbReference>
<evidence type="ECO:0000256" key="1">
    <source>
        <dbReference type="ARBA" id="ARBA00001946"/>
    </source>
</evidence>
<comment type="caution">
    <text evidence="9">The sequence shown here is derived from an EMBL/GenBank/DDBJ whole genome shotgun (WGS) entry which is preliminary data.</text>
</comment>
<gene>
    <name evidence="9" type="ORF">ZIOFF_045647</name>
</gene>
<sequence>MICTRDVGNLCVIFFAGKILDAGSTLLRMSPSVFFGNLHQLLNNLGSNSTIKFLKLQYCTCKQFHVWRYNQQNSAPVNEARFGLQSSIAACNNPLSNLQNELVSVRAWSSKTTRLKSRKLSTNRATPRKIEKLIVRASTTNSKNQTELLQPKTVNCNGFQQSTSVRKAIDWPATILVFDIETTGFSRQNERIIEIAIRDLIGGKDSTFETLINPKKPVSNTYVHGIQYDMVNRPDVPTFRELLPILLQYVRSRQMPGKPVILVAHNARLFDVPFITNEFQRCSMDIPEDWGFLDTLPLARQLVMPDGSKLPSVKLQSLGEHYGIPLVGPAHRAMPDVTLLCNVLQRITFDLKLTVSQLLDLALRPKRHSDVPP</sequence>
<dbReference type="Pfam" id="PF00929">
    <property type="entry name" value="RNase_T"/>
    <property type="match status" value="1"/>
</dbReference>
<dbReference type="GO" id="GO:0046872">
    <property type="term" value="F:metal ion binding"/>
    <property type="evidence" value="ECO:0007669"/>
    <property type="project" value="UniProtKB-KW"/>
</dbReference>
<protein>
    <recommendedName>
        <fullName evidence="8">Exonuclease domain-containing protein</fullName>
    </recommendedName>
</protein>
<keyword evidence="3" id="KW-0479">Metal-binding</keyword>
<dbReference type="EMBL" id="JACMSC010000012">
    <property type="protein sequence ID" value="KAG6497742.1"/>
    <property type="molecule type" value="Genomic_DNA"/>
</dbReference>
<evidence type="ECO:0000313" key="10">
    <source>
        <dbReference type="Proteomes" id="UP000734854"/>
    </source>
</evidence>
<dbReference type="GO" id="GO:0008296">
    <property type="term" value="F:3'-5'-DNA exonuclease activity"/>
    <property type="evidence" value="ECO:0007669"/>
    <property type="project" value="TreeGrafter"/>
</dbReference>
<evidence type="ECO:0000256" key="5">
    <source>
        <dbReference type="ARBA" id="ARBA00022839"/>
    </source>
</evidence>
<dbReference type="InterPro" id="IPR040393">
    <property type="entry name" value="TREX1/2"/>
</dbReference>
<dbReference type="AlphaFoldDB" id="A0A8J5KYJ1"/>
<dbReference type="SMART" id="SM00479">
    <property type="entry name" value="EXOIII"/>
    <property type="match status" value="1"/>
</dbReference>
<dbReference type="PANTHER" id="PTHR13058:SF19">
    <property type="entry name" value="LD40940P"/>
    <property type="match status" value="1"/>
</dbReference>
<accession>A0A8J5KYJ1</accession>
<reference evidence="9 10" key="1">
    <citation type="submission" date="2020-08" db="EMBL/GenBank/DDBJ databases">
        <title>Plant Genome Project.</title>
        <authorList>
            <person name="Zhang R.-G."/>
        </authorList>
    </citation>
    <scope>NUCLEOTIDE SEQUENCE [LARGE SCALE GENOMIC DNA]</scope>
    <source>
        <tissue evidence="9">Rhizome</tissue>
    </source>
</reference>
<evidence type="ECO:0000313" key="9">
    <source>
        <dbReference type="EMBL" id="KAG6497742.1"/>
    </source>
</evidence>
<keyword evidence="2" id="KW-0540">Nuclease</keyword>
<evidence type="ECO:0000256" key="7">
    <source>
        <dbReference type="ARBA" id="ARBA00025769"/>
    </source>
</evidence>
<dbReference type="GO" id="GO:0005737">
    <property type="term" value="C:cytoplasm"/>
    <property type="evidence" value="ECO:0007669"/>
    <property type="project" value="TreeGrafter"/>
</dbReference>
<comment type="cofactor">
    <cofactor evidence="1">
        <name>Mg(2+)</name>
        <dbReference type="ChEBI" id="CHEBI:18420"/>
    </cofactor>
</comment>